<evidence type="ECO:0000313" key="12">
    <source>
        <dbReference type="EMBL" id="GAY47861.1"/>
    </source>
</evidence>
<dbReference type="Pfam" id="PF21192">
    <property type="entry name" value="OB_NMD3"/>
    <property type="match status" value="1"/>
</dbReference>
<dbReference type="GO" id="GO:0015031">
    <property type="term" value="P:protein transport"/>
    <property type="evidence" value="ECO:0007669"/>
    <property type="project" value="UniProtKB-KW"/>
</dbReference>
<dbReference type="GO" id="GO:0000055">
    <property type="term" value="P:ribosomal large subunit export from nucleus"/>
    <property type="evidence" value="ECO:0007669"/>
    <property type="project" value="TreeGrafter"/>
</dbReference>
<evidence type="ECO:0000259" key="11">
    <source>
        <dbReference type="Pfam" id="PF21193"/>
    </source>
</evidence>
<evidence type="ECO:0000313" key="13">
    <source>
        <dbReference type="Proteomes" id="UP000236630"/>
    </source>
</evidence>
<evidence type="ECO:0000256" key="3">
    <source>
        <dbReference type="ARBA" id="ARBA00022448"/>
    </source>
</evidence>
<evidence type="ECO:0000256" key="1">
    <source>
        <dbReference type="ARBA" id="ARBA00009794"/>
    </source>
</evidence>
<dbReference type="Pfam" id="PF04981">
    <property type="entry name" value="NMD3"/>
    <property type="match status" value="1"/>
</dbReference>
<feature type="domain" description="60S ribosomal export protein NMD3 OB-fold" evidence="10">
    <location>
        <begin position="213"/>
        <end position="299"/>
    </location>
</feature>
<dbReference type="InterPro" id="IPR039768">
    <property type="entry name" value="Nmd3"/>
</dbReference>
<evidence type="ECO:0000256" key="5">
    <source>
        <dbReference type="ARBA" id="ARBA00022927"/>
    </source>
</evidence>
<keyword evidence="3 7" id="KW-0813">Transport</keyword>
<evidence type="ECO:0000259" key="9">
    <source>
        <dbReference type="Pfam" id="PF04981"/>
    </source>
</evidence>
<sequence length="383" mass="43068">MVQAAGIFAVRKTVSCCKCGITMVSNASNMCVTCLKSEVDITESLQKHANITPSWTKAKLESRELLTFCLKRLNNLNRVRLVNAEFRIKLKLTVQKEVLEGVIVEQSDVVISHAVKFVEFVGEVVPAQSRHEKQLVSRGTKSRNCKCKYTCSDLICLPPIAAHNLGNLGPFVICTKVTNSIALLDPFTLRHCYLDADQYWRSPFKALHTSRQLVEYIVLDVKVASTEVNPKYVLAGAQVARVLDFGKNDTILSTRTHLGHLLILGDYAIGYDLHEANQNDIELENYKSLVPPDTIKIKKSYKEKNQRKHRKPNPPKLKPLEMEVDGSKCGADREKVNNEYEEFLRDLMASVTDKEDVPSVPLDYLLADLDSSDKEEGDDSMIE</sequence>
<keyword evidence="5 7" id="KW-0653">Protein transport</keyword>
<dbReference type="InterPro" id="IPR048899">
    <property type="entry name" value="NMD_SH3"/>
</dbReference>
<comment type="function">
    <text evidence="7">Acts as an adapter for the XPO1/CRM1-mediated export of the 60S ribosomal subunit.</text>
</comment>
<dbReference type="AlphaFoldDB" id="A0A2H5P6B8"/>
<name>A0A2H5P6B8_CITUN</name>
<evidence type="ECO:0000256" key="4">
    <source>
        <dbReference type="ARBA" id="ARBA00022490"/>
    </source>
</evidence>
<evidence type="ECO:0000259" key="10">
    <source>
        <dbReference type="Pfam" id="PF21192"/>
    </source>
</evidence>
<feature type="region of interest" description="Disordered" evidence="8">
    <location>
        <begin position="301"/>
        <end position="332"/>
    </location>
</feature>
<dbReference type="Pfam" id="PF21193">
    <property type="entry name" value="NMD_SH3"/>
    <property type="match status" value="1"/>
</dbReference>
<dbReference type="STRING" id="55188.A0A2H5P6B8"/>
<dbReference type="InterPro" id="IPR007064">
    <property type="entry name" value="Nmd3_N"/>
</dbReference>
<evidence type="ECO:0000256" key="7">
    <source>
        <dbReference type="RuleBase" id="RU364108"/>
    </source>
</evidence>
<evidence type="ECO:0000256" key="8">
    <source>
        <dbReference type="SAM" id="MobiDB-lite"/>
    </source>
</evidence>
<gene>
    <name evidence="12" type="ORF">CUMW_107500</name>
</gene>
<protein>
    <recommendedName>
        <fullName evidence="2 7">60S ribosomal export protein NMD3</fullName>
    </recommendedName>
</protein>
<evidence type="ECO:0000256" key="6">
    <source>
        <dbReference type="ARBA" id="ARBA00023242"/>
    </source>
</evidence>
<comment type="subcellular location">
    <subcellularLocation>
        <location evidence="7">Cytoplasm</location>
    </subcellularLocation>
    <subcellularLocation>
        <location evidence="7">Nucleus</location>
    </subcellularLocation>
</comment>
<feature type="compositionally biased region" description="Basic residues" evidence="8">
    <location>
        <begin position="301"/>
        <end position="313"/>
    </location>
</feature>
<dbReference type="Proteomes" id="UP000236630">
    <property type="component" value="Unassembled WGS sequence"/>
</dbReference>
<comment type="similarity">
    <text evidence="1 7">Belongs to the NMD3 family.</text>
</comment>
<organism evidence="12 13">
    <name type="scientific">Citrus unshiu</name>
    <name type="common">Satsuma mandarin</name>
    <name type="synonym">Citrus nobilis var. unshiu</name>
    <dbReference type="NCBI Taxonomy" id="55188"/>
    <lineage>
        <taxon>Eukaryota</taxon>
        <taxon>Viridiplantae</taxon>
        <taxon>Streptophyta</taxon>
        <taxon>Embryophyta</taxon>
        <taxon>Tracheophyta</taxon>
        <taxon>Spermatophyta</taxon>
        <taxon>Magnoliopsida</taxon>
        <taxon>eudicotyledons</taxon>
        <taxon>Gunneridae</taxon>
        <taxon>Pentapetalae</taxon>
        <taxon>rosids</taxon>
        <taxon>malvids</taxon>
        <taxon>Sapindales</taxon>
        <taxon>Rutaceae</taxon>
        <taxon>Aurantioideae</taxon>
        <taxon>Citrus</taxon>
    </lineage>
</organism>
<comment type="caution">
    <text evidence="12">The sequence shown here is derived from an EMBL/GenBank/DDBJ whole genome shotgun (WGS) entry which is preliminary data.</text>
</comment>
<keyword evidence="6 7" id="KW-0539">Nucleus</keyword>
<dbReference type="GO" id="GO:0043023">
    <property type="term" value="F:ribosomal large subunit binding"/>
    <property type="evidence" value="ECO:0007669"/>
    <property type="project" value="InterPro"/>
</dbReference>
<dbReference type="GO" id="GO:0005634">
    <property type="term" value="C:nucleus"/>
    <property type="evidence" value="ECO:0007669"/>
    <property type="project" value="UniProtKB-SubCell"/>
</dbReference>
<proteinExistence type="inferred from homology"/>
<dbReference type="PANTHER" id="PTHR12746:SF2">
    <property type="entry name" value="60S RIBOSOMAL EXPORT PROTEIN NMD3"/>
    <property type="match status" value="1"/>
</dbReference>
<dbReference type="EMBL" id="BDQV01000041">
    <property type="protein sequence ID" value="GAY47861.1"/>
    <property type="molecule type" value="Genomic_DNA"/>
</dbReference>
<reference evidence="12 13" key="1">
    <citation type="journal article" date="2017" name="Front. Genet.">
        <title>Draft sequencing of the heterozygous diploid genome of Satsuma (Citrus unshiu Marc.) using a hybrid assembly approach.</title>
        <authorList>
            <person name="Shimizu T."/>
            <person name="Tanizawa Y."/>
            <person name="Mochizuki T."/>
            <person name="Nagasaki H."/>
            <person name="Yoshioka T."/>
            <person name="Toyoda A."/>
            <person name="Fujiyama A."/>
            <person name="Kaminuma E."/>
            <person name="Nakamura Y."/>
        </authorList>
    </citation>
    <scope>NUCLEOTIDE SEQUENCE [LARGE SCALE GENOMIC DNA]</scope>
    <source>
        <strain evidence="13">cv. Miyagawa wase</strain>
    </source>
</reference>
<evidence type="ECO:0000256" key="2">
    <source>
        <dbReference type="ARBA" id="ARBA00017035"/>
    </source>
</evidence>
<feature type="domain" description="60S ribosomal export protein NMD3 SH3" evidence="11">
    <location>
        <begin position="152"/>
        <end position="195"/>
    </location>
</feature>
<dbReference type="InterPro" id="IPR048898">
    <property type="entry name" value="OB_NMD3"/>
</dbReference>
<feature type="domain" description="Nmd3 N-terminal" evidence="9">
    <location>
        <begin position="16"/>
        <end position="109"/>
    </location>
</feature>
<keyword evidence="13" id="KW-1185">Reference proteome</keyword>
<accession>A0A2H5P6B8</accession>
<dbReference type="PANTHER" id="PTHR12746">
    <property type="entry name" value="NONSENSE-MEDIATED MRNA DECAY PROTEIN 3"/>
    <property type="match status" value="1"/>
</dbReference>
<dbReference type="GO" id="GO:0005737">
    <property type="term" value="C:cytoplasm"/>
    <property type="evidence" value="ECO:0007669"/>
    <property type="project" value="UniProtKB-SubCell"/>
</dbReference>
<keyword evidence="4 7" id="KW-0963">Cytoplasm</keyword>